<dbReference type="InterPro" id="IPR025662">
    <property type="entry name" value="Sigma_54_int_dom_ATP-bd_1"/>
</dbReference>
<dbReference type="Pfam" id="PF02954">
    <property type="entry name" value="HTH_8"/>
    <property type="match status" value="1"/>
</dbReference>
<name>A0A239AU58_9FIRM</name>
<keyword evidence="5" id="KW-0804">Transcription</keyword>
<feature type="domain" description="Sigma-54 factor interaction" evidence="6">
    <location>
        <begin position="285"/>
        <end position="515"/>
    </location>
</feature>
<reference evidence="8 9" key="1">
    <citation type="submission" date="2017-06" db="EMBL/GenBank/DDBJ databases">
        <authorList>
            <person name="Kim H.J."/>
            <person name="Triplett B.A."/>
        </authorList>
    </citation>
    <scope>NUCLEOTIDE SEQUENCE [LARGE SCALE GENOMIC DNA]</scope>
    <source>
        <strain evidence="8 9">SCA</strain>
    </source>
</reference>
<dbReference type="Gene3D" id="1.10.8.60">
    <property type="match status" value="1"/>
</dbReference>
<dbReference type="OrthoDB" id="9803970at2"/>
<dbReference type="Pfam" id="PF00989">
    <property type="entry name" value="PAS"/>
    <property type="match status" value="1"/>
</dbReference>
<proteinExistence type="predicted"/>
<dbReference type="FunFam" id="3.40.50.300:FF:000006">
    <property type="entry name" value="DNA-binding transcriptional regulator NtrC"/>
    <property type="match status" value="1"/>
</dbReference>
<evidence type="ECO:0000256" key="4">
    <source>
        <dbReference type="ARBA" id="ARBA00023125"/>
    </source>
</evidence>
<keyword evidence="4" id="KW-0238">DNA-binding</keyword>
<dbReference type="InterPro" id="IPR003593">
    <property type="entry name" value="AAA+_ATPase"/>
</dbReference>
<sequence>MVNLKKIAHTVQQVAEAISLAVGIETEIVDDELTIVGGTNLYRERLGQKEESGNIENNYLYGRVLQEGETAVVEDARRDITYDYSTVIGTTQELAEICTPIKAKNKIIGIIGLVAFTKEQQQHLLRNKESMILFVERMADLLASKALETEALHRIKTIQNEIMTILETIHEGMLAINEKGHINYCNSNAEVLLRSLREHIVGKHISYFMPNTPALKVLENGEGYTENEEIYKKEYSNFHFIVTARAISGSTKPRGVVISFRDIVEARKLIYNMSEMSMSYTFEDIVGISDSIVKVKKQADQVARGYSTVLITGESGTGKELFARAIHYSSPRKKGPFITVNCGAIPETLLESELFGYERGAFTGAKEKGKVGKFELADGGTIFLDEIGDMPLHLQVKLLHVLQNRRFERVGGNKTILVDVRVIAATNKNLEEMINHKKFREDLYYRLSVIPLKIPPLRERQDDISLLKDYFLKKYNAFLNKSIKGFSKQVEELYRTYNWPGNVRELENAVEYAVNMTFSNEIELDAVPPRIRKYYHTPSVGEKESTLQDCLKRLEKDIFLKKIAEKGESQNAKLEIAEELGISRATLYRKLAEHNLS</sequence>
<dbReference type="GO" id="GO:0006355">
    <property type="term" value="P:regulation of DNA-templated transcription"/>
    <property type="evidence" value="ECO:0007669"/>
    <property type="project" value="InterPro"/>
</dbReference>
<dbReference type="NCBIfam" id="TIGR00229">
    <property type="entry name" value="sensory_box"/>
    <property type="match status" value="1"/>
</dbReference>
<dbReference type="InterPro" id="IPR025944">
    <property type="entry name" value="Sigma_54_int_dom_CS"/>
</dbReference>
<dbReference type="GO" id="GO:0043565">
    <property type="term" value="F:sequence-specific DNA binding"/>
    <property type="evidence" value="ECO:0007669"/>
    <property type="project" value="InterPro"/>
</dbReference>
<dbReference type="InterPro" id="IPR025943">
    <property type="entry name" value="Sigma_54_int_dom_ATP-bd_2"/>
</dbReference>
<evidence type="ECO:0000256" key="5">
    <source>
        <dbReference type="ARBA" id="ARBA00023163"/>
    </source>
</evidence>
<dbReference type="InterPro" id="IPR029016">
    <property type="entry name" value="GAF-like_dom_sf"/>
</dbReference>
<dbReference type="PROSITE" id="PS00676">
    <property type="entry name" value="SIGMA54_INTERACT_2"/>
    <property type="match status" value="1"/>
</dbReference>
<dbReference type="AlphaFoldDB" id="A0A239AU58"/>
<dbReference type="PROSITE" id="PS50112">
    <property type="entry name" value="PAS"/>
    <property type="match status" value="1"/>
</dbReference>
<dbReference type="SUPFAM" id="SSF46689">
    <property type="entry name" value="Homeodomain-like"/>
    <property type="match status" value="1"/>
</dbReference>
<keyword evidence="3" id="KW-0805">Transcription regulation</keyword>
<dbReference type="CDD" id="cd00009">
    <property type="entry name" value="AAA"/>
    <property type="match status" value="1"/>
</dbReference>
<evidence type="ECO:0000256" key="3">
    <source>
        <dbReference type="ARBA" id="ARBA00023015"/>
    </source>
</evidence>
<dbReference type="Gene3D" id="3.30.450.40">
    <property type="match status" value="1"/>
</dbReference>
<dbReference type="InterPro" id="IPR009057">
    <property type="entry name" value="Homeodomain-like_sf"/>
</dbReference>
<accession>A0A239AU58</accession>
<dbReference type="Proteomes" id="UP000198304">
    <property type="component" value="Unassembled WGS sequence"/>
</dbReference>
<dbReference type="PANTHER" id="PTHR32071">
    <property type="entry name" value="TRANSCRIPTIONAL REGULATORY PROTEIN"/>
    <property type="match status" value="1"/>
</dbReference>
<dbReference type="RefSeq" id="WP_089281416.1">
    <property type="nucleotide sequence ID" value="NZ_FZOJ01000002.1"/>
</dbReference>
<dbReference type="InterPro" id="IPR000014">
    <property type="entry name" value="PAS"/>
</dbReference>
<dbReference type="SMART" id="SM00091">
    <property type="entry name" value="PAS"/>
    <property type="match status" value="1"/>
</dbReference>
<keyword evidence="1" id="KW-0547">Nucleotide-binding</keyword>
<dbReference type="PANTHER" id="PTHR32071:SF57">
    <property type="entry name" value="C4-DICARBOXYLATE TRANSPORT TRANSCRIPTIONAL REGULATORY PROTEIN DCTD"/>
    <property type="match status" value="1"/>
</dbReference>
<dbReference type="SUPFAM" id="SSF55785">
    <property type="entry name" value="PYP-like sensor domain (PAS domain)"/>
    <property type="match status" value="1"/>
</dbReference>
<keyword evidence="2" id="KW-0067">ATP-binding</keyword>
<dbReference type="InterPro" id="IPR002197">
    <property type="entry name" value="HTH_Fis"/>
</dbReference>
<dbReference type="PROSITE" id="PS00688">
    <property type="entry name" value="SIGMA54_INTERACT_3"/>
    <property type="match status" value="1"/>
</dbReference>
<dbReference type="SUPFAM" id="SSF52540">
    <property type="entry name" value="P-loop containing nucleoside triphosphate hydrolases"/>
    <property type="match status" value="1"/>
</dbReference>
<dbReference type="PROSITE" id="PS00675">
    <property type="entry name" value="SIGMA54_INTERACT_1"/>
    <property type="match status" value="1"/>
</dbReference>
<evidence type="ECO:0000313" key="8">
    <source>
        <dbReference type="EMBL" id="SNR98508.1"/>
    </source>
</evidence>
<dbReference type="PROSITE" id="PS50045">
    <property type="entry name" value="SIGMA54_INTERACT_4"/>
    <property type="match status" value="1"/>
</dbReference>
<keyword evidence="9" id="KW-1185">Reference proteome</keyword>
<dbReference type="InterPro" id="IPR058031">
    <property type="entry name" value="AAA_lid_NorR"/>
</dbReference>
<dbReference type="InterPro" id="IPR002078">
    <property type="entry name" value="Sigma_54_int"/>
</dbReference>
<dbReference type="GO" id="GO:0005524">
    <property type="term" value="F:ATP binding"/>
    <property type="evidence" value="ECO:0007669"/>
    <property type="project" value="UniProtKB-KW"/>
</dbReference>
<dbReference type="SUPFAM" id="SSF55781">
    <property type="entry name" value="GAF domain-like"/>
    <property type="match status" value="1"/>
</dbReference>
<gene>
    <name evidence="8" type="ORF">SAMN05446037_1002232</name>
</gene>
<evidence type="ECO:0000259" key="7">
    <source>
        <dbReference type="PROSITE" id="PS50112"/>
    </source>
</evidence>
<dbReference type="InterPro" id="IPR013767">
    <property type="entry name" value="PAS_fold"/>
</dbReference>
<dbReference type="EMBL" id="FZOJ01000002">
    <property type="protein sequence ID" value="SNR98508.1"/>
    <property type="molecule type" value="Genomic_DNA"/>
</dbReference>
<dbReference type="Gene3D" id="1.10.10.60">
    <property type="entry name" value="Homeodomain-like"/>
    <property type="match status" value="1"/>
</dbReference>
<evidence type="ECO:0000256" key="1">
    <source>
        <dbReference type="ARBA" id="ARBA00022741"/>
    </source>
</evidence>
<dbReference type="InterPro" id="IPR035965">
    <property type="entry name" value="PAS-like_dom_sf"/>
</dbReference>
<dbReference type="CDD" id="cd00130">
    <property type="entry name" value="PAS"/>
    <property type="match status" value="1"/>
</dbReference>
<evidence type="ECO:0000313" key="9">
    <source>
        <dbReference type="Proteomes" id="UP000198304"/>
    </source>
</evidence>
<dbReference type="Pfam" id="PF00158">
    <property type="entry name" value="Sigma54_activat"/>
    <property type="match status" value="1"/>
</dbReference>
<dbReference type="Gene3D" id="3.30.450.20">
    <property type="entry name" value="PAS domain"/>
    <property type="match status" value="1"/>
</dbReference>
<dbReference type="Pfam" id="PF25601">
    <property type="entry name" value="AAA_lid_14"/>
    <property type="match status" value="1"/>
</dbReference>
<organism evidence="8 9">
    <name type="scientific">Anaerovirgula multivorans</name>
    <dbReference type="NCBI Taxonomy" id="312168"/>
    <lineage>
        <taxon>Bacteria</taxon>
        <taxon>Bacillati</taxon>
        <taxon>Bacillota</taxon>
        <taxon>Clostridia</taxon>
        <taxon>Peptostreptococcales</taxon>
        <taxon>Natronincolaceae</taxon>
        <taxon>Anaerovirgula</taxon>
    </lineage>
</organism>
<dbReference type="Gene3D" id="3.40.50.300">
    <property type="entry name" value="P-loop containing nucleotide triphosphate hydrolases"/>
    <property type="match status" value="1"/>
</dbReference>
<evidence type="ECO:0000259" key="6">
    <source>
        <dbReference type="PROSITE" id="PS50045"/>
    </source>
</evidence>
<dbReference type="InterPro" id="IPR027417">
    <property type="entry name" value="P-loop_NTPase"/>
</dbReference>
<evidence type="ECO:0000256" key="2">
    <source>
        <dbReference type="ARBA" id="ARBA00022840"/>
    </source>
</evidence>
<dbReference type="SMART" id="SM00382">
    <property type="entry name" value="AAA"/>
    <property type="match status" value="1"/>
</dbReference>
<protein>
    <submittedName>
        <fullName evidence="8">PAS domain S-box-containing protein</fullName>
    </submittedName>
</protein>
<feature type="domain" description="PAS" evidence="7">
    <location>
        <begin position="158"/>
        <end position="211"/>
    </location>
</feature>